<dbReference type="Pfam" id="PF00535">
    <property type="entry name" value="Glycos_transf_2"/>
    <property type="match status" value="1"/>
</dbReference>
<accession>A0A6C0HL31</accession>
<dbReference type="InterPro" id="IPR029044">
    <property type="entry name" value="Nucleotide-diphossugar_trans"/>
</dbReference>
<dbReference type="PANTHER" id="PTHR22916">
    <property type="entry name" value="GLYCOSYLTRANSFERASE"/>
    <property type="match status" value="1"/>
</dbReference>
<organism evidence="2">
    <name type="scientific">viral metagenome</name>
    <dbReference type="NCBI Taxonomy" id="1070528"/>
    <lineage>
        <taxon>unclassified sequences</taxon>
        <taxon>metagenomes</taxon>
        <taxon>organismal metagenomes</taxon>
    </lineage>
</organism>
<dbReference type="EMBL" id="MN739977">
    <property type="protein sequence ID" value="QHT81114.1"/>
    <property type="molecule type" value="Genomic_DNA"/>
</dbReference>
<proteinExistence type="predicted"/>
<dbReference type="PANTHER" id="PTHR22916:SF3">
    <property type="entry name" value="UDP-GLCNAC:BETAGAL BETA-1,3-N-ACETYLGLUCOSAMINYLTRANSFERASE-LIKE PROTEIN 1"/>
    <property type="match status" value="1"/>
</dbReference>
<dbReference type="CDD" id="cd00761">
    <property type="entry name" value="Glyco_tranf_GTA_type"/>
    <property type="match status" value="1"/>
</dbReference>
<protein>
    <recommendedName>
        <fullName evidence="1">Glycosyltransferase 2-like domain-containing protein</fullName>
    </recommendedName>
</protein>
<evidence type="ECO:0000313" key="2">
    <source>
        <dbReference type="EMBL" id="QHT81114.1"/>
    </source>
</evidence>
<reference evidence="2" key="1">
    <citation type="journal article" date="2020" name="Nature">
        <title>Giant virus diversity and host interactions through global metagenomics.</title>
        <authorList>
            <person name="Schulz F."/>
            <person name="Roux S."/>
            <person name="Paez-Espino D."/>
            <person name="Jungbluth S."/>
            <person name="Walsh D.A."/>
            <person name="Denef V.J."/>
            <person name="McMahon K.D."/>
            <person name="Konstantinidis K.T."/>
            <person name="Eloe-Fadrosh E.A."/>
            <person name="Kyrpides N.C."/>
            <person name="Woyke T."/>
        </authorList>
    </citation>
    <scope>NUCLEOTIDE SEQUENCE</scope>
    <source>
        <strain evidence="2">GVMAG-M-3300023184-135</strain>
    </source>
</reference>
<sequence>MTDASSEKLVAVCTPTYNRKFSLEFSLACLKRQTYKNLHWIVIDNSTSDDNCWKDIQTRAAEEGIKLTYNRIYEKQTIGHLRNVCLDESKKLNPEYIAFWDDDDYYPPQRIQVSVEALEKNPERIITGCEIMTVFLSIENVLMDVGPYGTNHATAATYLFRASAAEGRRFLATANKAEEGTFTRDWTLPMIMLPTKDILLVIGHAQNTVNKSEILKEPRKFGARIHNADNAKNLVRFQWIKDQSMWEILSRTFLGAS</sequence>
<evidence type="ECO:0000259" key="1">
    <source>
        <dbReference type="Pfam" id="PF00535"/>
    </source>
</evidence>
<dbReference type="GO" id="GO:0016758">
    <property type="term" value="F:hexosyltransferase activity"/>
    <property type="evidence" value="ECO:0007669"/>
    <property type="project" value="UniProtKB-ARBA"/>
</dbReference>
<dbReference type="SUPFAM" id="SSF53448">
    <property type="entry name" value="Nucleotide-diphospho-sugar transferases"/>
    <property type="match status" value="1"/>
</dbReference>
<dbReference type="InterPro" id="IPR001173">
    <property type="entry name" value="Glyco_trans_2-like"/>
</dbReference>
<feature type="domain" description="Glycosyltransferase 2-like" evidence="1">
    <location>
        <begin position="12"/>
        <end position="128"/>
    </location>
</feature>
<name>A0A6C0HL31_9ZZZZ</name>
<dbReference type="AlphaFoldDB" id="A0A6C0HL31"/>
<dbReference type="Gene3D" id="3.90.550.10">
    <property type="entry name" value="Spore Coat Polysaccharide Biosynthesis Protein SpsA, Chain A"/>
    <property type="match status" value="1"/>
</dbReference>